<comment type="caution">
    <text evidence="1">The sequence shown here is derived from an EMBL/GenBank/DDBJ whole genome shotgun (WGS) entry which is preliminary data.</text>
</comment>
<keyword evidence="2" id="KW-1185">Reference proteome</keyword>
<dbReference type="EMBL" id="JAHBCI010000011">
    <property type="protein sequence ID" value="KAG9495540.1"/>
    <property type="molecule type" value="Genomic_DNA"/>
</dbReference>
<dbReference type="AlphaFoldDB" id="A0A9P8D568"/>
<reference evidence="1" key="1">
    <citation type="journal article" date="2021" name="Mol. Plant Microbe Interact.">
        <title>Telomere to telomere genome assembly of Fusarium musae F31, causal agent of crown rot disease of banana.</title>
        <authorList>
            <person name="Degradi L."/>
            <person name="Tava V."/>
            <person name="Kunova A."/>
            <person name="Cortesi P."/>
            <person name="Saracchi M."/>
            <person name="Pasquali M."/>
        </authorList>
    </citation>
    <scope>NUCLEOTIDE SEQUENCE</scope>
    <source>
        <strain evidence="1">F31</strain>
    </source>
</reference>
<dbReference type="GeneID" id="68321645"/>
<dbReference type="RefSeq" id="XP_044674540.1">
    <property type="nucleotide sequence ID" value="XM_044831265.1"/>
</dbReference>
<sequence>MSGILIAPYNDSMRLGQGYNSFLHRPCVLNAVKFTDPKKDSPNLKQRDNTSQTVDYSSRFVDKISEVAKSMNVSAGSSIKNGALIGSGSSITLDEAKFTESDLNAVVSVKVINQTTELLSDASFLDPGIPYSNDEFFATYGNCYISVSWSGGGQIKPETQGWTLDSLYSAAAAFPANVARCPQKTWAILTPYYHLSSFLSWSKTLEIKVPKFDGALVYANVLLDMFMEYKTLVGRIQAVLNNPVDYIPTQSENPIRVNIRELLGVRKILSMQMKEITKTVDQISLRPEDVEEIENAASIQEPELWSGRIPIHKPNEENSDEWTTARAAEILSNFSFSAGRSMEHELEDEVADSQPLHQSTYPLVQLAGHELSLMEDEKSAFSTDEARENFKDLWIGLPVGGAEGKFFNMAPGLVMRNDTYPTSLGFHMCRNSNETVVLGWMRTSYEGGAYKPLGASDVEPVESVVLDLEPDERVVRVRMSKHKESKDGLVGIAFLELSTSAGKKVSIGSSKGLKIVDTVPEDPSHGLMGWYGRELEDGPIDRLGTIWK</sequence>
<dbReference type="KEGG" id="fmu:J7337_013789"/>
<name>A0A9P8D568_9HYPO</name>
<accession>A0A9P8D568</accession>
<evidence type="ECO:0000313" key="2">
    <source>
        <dbReference type="Proteomes" id="UP000827133"/>
    </source>
</evidence>
<organism evidence="1 2">
    <name type="scientific">Fusarium musae</name>
    <dbReference type="NCBI Taxonomy" id="1042133"/>
    <lineage>
        <taxon>Eukaryota</taxon>
        <taxon>Fungi</taxon>
        <taxon>Dikarya</taxon>
        <taxon>Ascomycota</taxon>
        <taxon>Pezizomycotina</taxon>
        <taxon>Sordariomycetes</taxon>
        <taxon>Hypocreomycetidae</taxon>
        <taxon>Hypocreales</taxon>
        <taxon>Nectriaceae</taxon>
        <taxon>Fusarium</taxon>
    </lineage>
</organism>
<proteinExistence type="predicted"/>
<evidence type="ECO:0000313" key="1">
    <source>
        <dbReference type="EMBL" id="KAG9495540.1"/>
    </source>
</evidence>
<dbReference type="Proteomes" id="UP000827133">
    <property type="component" value="Unassembled WGS sequence"/>
</dbReference>
<gene>
    <name evidence="1" type="ORF">J7337_013789</name>
</gene>
<protein>
    <submittedName>
        <fullName evidence="1">Uncharacterized protein</fullName>
    </submittedName>
</protein>